<organism evidence="6 7">
    <name type="scientific">Deinococcus hopiensis KR-140</name>
    <dbReference type="NCBI Taxonomy" id="695939"/>
    <lineage>
        <taxon>Bacteria</taxon>
        <taxon>Thermotogati</taxon>
        <taxon>Deinococcota</taxon>
        <taxon>Deinococci</taxon>
        <taxon>Deinococcales</taxon>
        <taxon>Deinococcaceae</taxon>
        <taxon>Deinococcus</taxon>
    </lineage>
</organism>
<evidence type="ECO:0000256" key="2">
    <source>
        <dbReference type="ARBA" id="ARBA00022803"/>
    </source>
</evidence>
<dbReference type="PANTHER" id="PTHR44858:SF1">
    <property type="entry name" value="UDP-N-ACETYLGLUCOSAMINE--PEPTIDE N-ACETYLGLUCOSAMINYLTRANSFERASE SPINDLY-RELATED"/>
    <property type="match status" value="1"/>
</dbReference>
<accession>A0A1W1VM16</accession>
<dbReference type="SMART" id="SM00028">
    <property type="entry name" value="TPR"/>
    <property type="match status" value="7"/>
</dbReference>
<dbReference type="InterPro" id="IPR019734">
    <property type="entry name" value="TPR_rpt"/>
</dbReference>
<dbReference type="EMBL" id="FWWU01000009">
    <property type="protein sequence ID" value="SMB93994.1"/>
    <property type="molecule type" value="Genomic_DNA"/>
</dbReference>
<feature type="repeat" description="TPR" evidence="3">
    <location>
        <begin position="456"/>
        <end position="489"/>
    </location>
</feature>
<dbReference type="InterPro" id="IPR050498">
    <property type="entry name" value="Ycf3"/>
</dbReference>
<feature type="chain" id="PRO_5013229802" evidence="5">
    <location>
        <begin position="23"/>
        <end position="562"/>
    </location>
</feature>
<protein>
    <submittedName>
        <fullName evidence="6">Tetratricopeptide repeat-containing protein</fullName>
    </submittedName>
</protein>
<dbReference type="Pfam" id="PF13432">
    <property type="entry name" value="TPR_16"/>
    <property type="match status" value="3"/>
</dbReference>
<dbReference type="OrthoDB" id="58383at2"/>
<dbReference type="PANTHER" id="PTHR44858">
    <property type="entry name" value="TETRATRICOPEPTIDE REPEAT PROTEIN 6"/>
    <property type="match status" value="1"/>
</dbReference>
<dbReference type="Proteomes" id="UP000192582">
    <property type="component" value="Unassembled WGS sequence"/>
</dbReference>
<evidence type="ECO:0000256" key="4">
    <source>
        <dbReference type="SAM" id="MobiDB-lite"/>
    </source>
</evidence>
<keyword evidence="7" id="KW-1185">Reference proteome</keyword>
<name>A0A1W1VM16_9DEIO</name>
<feature type="region of interest" description="Disordered" evidence="4">
    <location>
        <begin position="65"/>
        <end position="101"/>
    </location>
</feature>
<feature type="compositionally biased region" description="Pro residues" evidence="4">
    <location>
        <begin position="85"/>
        <end position="100"/>
    </location>
</feature>
<feature type="signal peptide" evidence="5">
    <location>
        <begin position="1"/>
        <end position="22"/>
    </location>
</feature>
<dbReference type="RefSeq" id="WP_084050937.1">
    <property type="nucleotide sequence ID" value="NZ_FWWU01000009.1"/>
</dbReference>
<evidence type="ECO:0000256" key="5">
    <source>
        <dbReference type="SAM" id="SignalP"/>
    </source>
</evidence>
<dbReference type="PROSITE" id="PS50005">
    <property type="entry name" value="TPR"/>
    <property type="match status" value="2"/>
</dbReference>
<dbReference type="AlphaFoldDB" id="A0A1W1VM16"/>
<evidence type="ECO:0000313" key="7">
    <source>
        <dbReference type="Proteomes" id="UP000192582"/>
    </source>
</evidence>
<proteinExistence type="predicted"/>
<evidence type="ECO:0000256" key="3">
    <source>
        <dbReference type="PROSITE-ProRule" id="PRU00339"/>
    </source>
</evidence>
<dbReference type="InterPro" id="IPR011990">
    <property type="entry name" value="TPR-like_helical_dom_sf"/>
</dbReference>
<evidence type="ECO:0000256" key="1">
    <source>
        <dbReference type="ARBA" id="ARBA00022737"/>
    </source>
</evidence>
<keyword evidence="1" id="KW-0677">Repeat</keyword>
<dbReference type="SUPFAM" id="SSF48452">
    <property type="entry name" value="TPR-like"/>
    <property type="match status" value="2"/>
</dbReference>
<feature type="repeat" description="TPR" evidence="3">
    <location>
        <begin position="352"/>
        <end position="385"/>
    </location>
</feature>
<dbReference type="Gene3D" id="1.25.40.10">
    <property type="entry name" value="Tetratricopeptide repeat domain"/>
    <property type="match status" value="5"/>
</dbReference>
<keyword evidence="2 3" id="KW-0802">TPR repeat</keyword>
<feature type="compositionally biased region" description="Low complexity" evidence="4">
    <location>
        <begin position="65"/>
        <end position="84"/>
    </location>
</feature>
<evidence type="ECO:0000313" key="6">
    <source>
        <dbReference type="EMBL" id="SMB93994.1"/>
    </source>
</evidence>
<sequence length="562" mass="58582">MTQRNLKVLIGLLLASAPVASAQTLLDTSAAVSVQNTLNGVGTPNYDACKLAPQYCVGGQAPAQSTASQAAGTPPQAAATTPTPAAAPTPQGAPLPPPAPLTEAQLATLGQAQRALGGGQLAQARTLFERLIAQNYRQAEPHFGLGLTLLSQKDLKGAIFEFTQLTALAPERPEGPYNLGVIATREGRYGEALQLYTQAAALAAGKANAATQRQILEALAAEQVRARDFAGLTNTLTSITALDPNDVDAQFRLAQAQVLAGQGALALPGTYAVLERQPGRVDAALLLADIYVGQNLPDRAIRELDAAAGRVANGSDRATLLIRKANIQAATGDSRTAVFTAQEATREDTRSASAFVRLAELRLVRQDRAGALSAYQKAVQLAPQNAAYRLALATLRLAVGQVADAGRDAAELVRLKPEPPLLAQAQLVQGIAAFRQGQYAQARTALRASAQGTPTADAYLWLGLSAYAMKDYAGAAGALTTSVKLNPTPTARQNLAAALLATTRYAEAEAILRGLVTDDPKNADAWYLLGLAQRSQAREADARVSLKTAADLGNAAARTALK</sequence>
<dbReference type="STRING" id="695939.SAMN00790413_02204"/>
<reference evidence="6 7" key="1">
    <citation type="submission" date="2017-04" db="EMBL/GenBank/DDBJ databases">
        <authorList>
            <person name="Afonso C.L."/>
            <person name="Miller P.J."/>
            <person name="Scott M.A."/>
            <person name="Spackman E."/>
            <person name="Goraichik I."/>
            <person name="Dimitrov K.M."/>
            <person name="Suarez D.L."/>
            <person name="Swayne D.E."/>
        </authorList>
    </citation>
    <scope>NUCLEOTIDE SEQUENCE [LARGE SCALE GENOMIC DNA]</scope>
    <source>
        <strain evidence="6 7">KR-140</strain>
    </source>
</reference>
<gene>
    <name evidence="6" type="ORF">SAMN00790413_02204</name>
</gene>
<keyword evidence="5" id="KW-0732">Signal</keyword>